<dbReference type="CDD" id="cd00221">
    <property type="entry name" value="Vsr"/>
    <property type="match status" value="1"/>
</dbReference>
<evidence type="ECO:0000313" key="7">
    <source>
        <dbReference type="EMBL" id="MBD2871723.1"/>
    </source>
</evidence>
<keyword evidence="5 6" id="KW-0234">DNA repair</keyword>
<dbReference type="GO" id="GO:0004519">
    <property type="term" value="F:endonuclease activity"/>
    <property type="evidence" value="ECO:0007669"/>
    <property type="project" value="UniProtKB-KW"/>
</dbReference>
<keyword evidence="8" id="KW-1185">Reference proteome</keyword>
<dbReference type="GO" id="GO:0016787">
    <property type="term" value="F:hydrolase activity"/>
    <property type="evidence" value="ECO:0007669"/>
    <property type="project" value="UniProtKB-KW"/>
</dbReference>
<dbReference type="AlphaFoldDB" id="A0A927CP99"/>
<dbReference type="InterPro" id="IPR004603">
    <property type="entry name" value="DNA_mismatch_endonuc_vsr"/>
</dbReference>
<keyword evidence="2 6" id="KW-0255">Endonuclease</keyword>
<dbReference type="EMBL" id="JACXIY010000034">
    <property type="protein sequence ID" value="MBD2871723.1"/>
    <property type="molecule type" value="Genomic_DNA"/>
</dbReference>
<dbReference type="Gene3D" id="3.40.960.10">
    <property type="entry name" value="VSR Endonuclease"/>
    <property type="match status" value="1"/>
</dbReference>
<evidence type="ECO:0000256" key="2">
    <source>
        <dbReference type="ARBA" id="ARBA00022759"/>
    </source>
</evidence>
<sequence length="134" mass="16321">MSDHVSKEKRSEIMRSVKSTHTKLEDRITKDLWQYGLRFRKNTKSLPGKPDISLKKKKKVVFIDSCFWHGCPDHFRLPKTNKEFWETKIKRNIKRDKEISSLYLSKNWEILRVWEHDIKFNYPDVLEKIINFLR</sequence>
<comment type="caution">
    <text evidence="7">The sequence shown here is derived from an EMBL/GenBank/DDBJ whole genome shotgun (WGS) entry which is preliminary data.</text>
</comment>
<organism evidence="7 8">
    <name type="scientific">Paenibacillus arenilitoris</name>
    <dbReference type="NCBI Taxonomy" id="2772299"/>
    <lineage>
        <taxon>Bacteria</taxon>
        <taxon>Bacillati</taxon>
        <taxon>Bacillota</taxon>
        <taxon>Bacilli</taxon>
        <taxon>Bacillales</taxon>
        <taxon>Paenibacillaceae</taxon>
        <taxon>Paenibacillus</taxon>
    </lineage>
</organism>
<dbReference type="InterPro" id="IPR011335">
    <property type="entry name" value="Restrct_endonuc-II-like"/>
</dbReference>
<keyword evidence="3 6" id="KW-0227">DNA damage</keyword>
<dbReference type="Pfam" id="PF03852">
    <property type="entry name" value="Vsr"/>
    <property type="match status" value="1"/>
</dbReference>
<evidence type="ECO:0000256" key="4">
    <source>
        <dbReference type="ARBA" id="ARBA00022801"/>
    </source>
</evidence>
<dbReference type="NCBIfam" id="TIGR00632">
    <property type="entry name" value="vsr"/>
    <property type="match status" value="1"/>
</dbReference>
<comment type="similarity">
    <text evidence="6">Belongs to the vsr family.</text>
</comment>
<name>A0A927CP99_9BACL</name>
<dbReference type="GO" id="GO:0006298">
    <property type="term" value="P:mismatch repair"/>
    <property type="evidence" value="ECO:0007669"/>
    <property type="project" value="UniProtKB-UniRule"/>
</dbReference>
<dbReference type="Proteomes" id="UP000632125">
    <property type="component" value="Unassembled WGS sequence"/>
</dbReference>
<accession>A0A927CP99</accession>
<keyword evidence="4 6" id="KW-0378">Hydrolase</keyword>
<keyword evidence="1 6" id="KW-0540">Nuclease</keyword>
<dbReference type="EC" id="3.1.-.-" evidence="6"/>
<evidence type="ECO:0000313" key="8">
    <source>
        <dbReference type="Proteomes" id="UP000632125"/>
    </source>
</evidence>
<dbReference type="SUPFAM" id="SSF52980">
    <property type="entry name" value="Restriction endonuclease-like"/>
    <property type="match status" value="1"/>
</dbReference>
<reference evidence="7" key="1">
    <citation type="submission" date="2020-09" db="EMBL/GenBank/DDBJ databases">
        <title>A novel bacterium of genus Paenibacillus, isolated from South China Sea.</title>
        <authorList>
            <person name="Huang H."/>
            <person name="Mo K."/>
            <person name="Hu Y."/>
        </authorList>
    </citation>
    <scope>NUCLEOTIDE SEQUENCE</scope>
    <source>
        <strain evidence="7">IB182493</strain>
    </source>
</reference>
<evidence type="ECO:0000256" key="6">
    <source>
        <dbReference type="PIRNR" id="PIRNR018267"/>
    </source>
</evidence>
<dbReference type="RefSeq" id="WP_190865770.1">
    <property type="nucleotide sequence ID" value="NZ_JACXIY010000034.1"/>
</dbReference>
<evidence type="ECO:0000256" key="3">
    <source>
        <dbReference type="ARBA" id="ARBA00022763"/>
    </source>
</evidence>
<gene>
    <name evidence="7" type="ORF">IDH41_24340</name>
</gene>
<evidence type="ECO:0000256" key="5">
    <source>
        <dbReference type="ARBA" id="ARBA00023204"/>
    </source>
</evidence>
<proteinExistence type="inferred from homology"/>
<comment type="function">
    <text evidence="6">May nick specific sequences that contain T:G mispairs resulting from m5C-deamination.</text>
</comment>
<dbReference type="PIRSF" id="PIRSF018267">
    <property type="entry name" value="VSR_endonuc"/>
    <property type="match status" value="1"/>
</dbReference>
<evidence type="ECO:0000256" key="1">
    <source>
        <dbReference type="ARBA" id="ARBA00022722"/>
    </source>
</evidence>
<protein>
    <recommendedName>
        <fullName evidence="6">Very short patch repair endonuclease</fullName>
        <ecNumber evidence="6">3.1.-.-</ecNumber>
    </recommendedName>
</protein>